<keyword evidence="2" id="KW-1185">Reference proteome</keyword>
<accession>A0ABM6YFL6</accession>
<name>A0ABM6YFL6_RICJA</name>
<dbReference type="EMBL" id="CP032049">
    <property type="protein sequence ID" value="AXU06288.1"/>
    <property type="molecule type" value="Genomic_DNA"/>
</dbReference>
<organism evidence="1 2">
    <name type="scientific">Rickettsia japonica</name>
    <dbReference type="NCBI Taxonomy" id="35790"/>
    <lineage>
        <taxon>Bacteria</taxon>
        <taxon>Pseudomonadati</taxon>
        <taxon>Pseudomonadota</taxon>
        <taxon>Alphaproteobacteria</taxon>
        <taxon>Rickettsiales</taxon>
        <taxon>Rickettsiaceae</taxon>
        <taxon>Rickettsieae</taxon>
        <taxon>Rickettsia</taxon>
        <taxon>spotted fever group</taxon>
    </lineage>
</organism>
<sequence>MLYEQMSFPRKRESSFLNKLYKNLVYNFLCFYHFFLDSRFRGNDIRAMQQYQSNHGMTAKATG</sequence>
<proteinExistence type="predicted"/>
<gene>
    <name evidence="1" type="ORF">D0Z68_01955</name>
</gene>
<evidence type="ECO:0008006" key="3">
    <source>
        <dbReference type="Google" id="ProtNLM"/>
    </source>
</evidence>
<dbReference type="Proteomes" id="UP000258667">
    <property type="component" value="Chromosome"/>
</dbReference>
<evidence type="ECO:0000313" key="1">
    <source>
        <dbReference type="EMBL" id="AXU06288.1"/>
    </source>
</evidence>
<protein>
    <recommendedName>
        <fullName evidence="3">Peptidoglycan binding-like domain-containing protein</fullName>
    </recommendedName>
</protein>
<reference evidence="1 2" key="1">
    <citation type="submission" date="2018-08" db="EMBL/GenBank/DDBJ databases">
        <title>Complete genomic DNA sequence of Rickettsia japonica in China.</title>
        <authorList>
            <person name="Lu Q."/>
            <person name="Li C."/>
        </authorList>
    </citation>
    <scope>NUCLEOTIDE SEQUENCE [LARGE SCALE GENOMIC DNA]</scope>
    <source>
        <strain evidence="1 2">LA4/2015</strain>
    </source>
</reference>
<evidence type="ECO:0000313" key="2">
    <source>
        <dbReference type="Proteomes" id="UP000258667"/>
    </source>
</evidence>